<dbReference type="InterPro" id="IPR054034">
    <property type="entry name" value="NMB1110-like_C"/>
</dbReference>
<dbReference type="PIRSF" id="PIRSF004440">
    <property type="entry name" value="GpP"/>
    <property type="match status" value="1"/>
</dbReference>
<name>A0ABV8ZZD9_9NEIS</name>
<dbReference type="Pfam" id="PF22174">
    <property type="entry name" value="NMB1110-like_C"/>
    <property type="match status" value="1"/>
</dbReference>
<dbReference type="InterPro" id="IPR023399">
    <property type="entry name" value="Baseplate-like_2-layer_sand"/>
</dbReference>
<reference evidence="7" key="1">
    <citation type="journal article" date="2019" name="Int. J. Syst. Evol. Microbiol.">
        <title>The Global Catalogue of Microorganisms (GCM) 10K type strain sequencing project: providing services to taxonomists for standard genome sequencing and annotation.</title>
        <authorList>
            <consortium name="The Broad Institute Genomics Platform"/>
            <consortium name="The Broad Institute Genome Sequencing Center for Infectious Disease"/>
            <person name="Wu L."/>
            <person name="Ma J."/>
        </authorList>
    </citation>
    <scope>NUCLEOTIDE SEQUENCE [LARGE SCALE GENOMIC DNA]</scope>
    <source>
        <strain evidence="7">CGMCC 4.7608</strain>
    </source>
</reference>
<evidence type="ECO:0000259" key="5">
    <source>
        <dbReference type="Pfam" id="PF22630"/>
    </source>
</evidence>
<dbReference type="Gene3D" id="3.55.50.10">
    <property type="entry name" value="Baseplate protein-like domains"/>
    <property type="match status" value="1"/>
</dbReference>
<feature type="domain" description="Baseplate hub protein gp44/GpP-like second" evidence="4">
    <location>
        <begin position="102"/>
        <end position="184"/>
    </location>
</feature>
<dbReference type="Gene3D" id="2.30.300.10">
    <property type="entry name" value="Baseplate protein-like domain - beta roll fold"/>
    <property type="match status" value="1"/>
</dbReference>
<dbReference type="Gene3D" id="3.30.1920.10">
    <property type="entry name" value="Baseplate protein-like domains - 2 layer sandwich fold"/>
    <property type="match status" value="1"/>
</dbReference>
<keyword evidence="7" id="KW-1185">Reference proteome</keyword>
<evidence type="ECO:0000313" key="6">
    <source>
        <dbReference type="EMBL" id="MFC4491795.1"/>
    </source>
</evidence>
<protein>
    <submittedName>
        <fullName evidence="6">Phage baseplate assembly protein</fullName>
    </submittedName>
</protein>
<feature type="compositionally biased region" description="Basic residues" evidence="1">
    <location>
        <begin position="353"/>
        <end position="362"/>
    </location>
</feature>
<dbReference type="InterPro" id="IPR054482">
    <property type="entry name" value="NMB1110-like_3rd"/>
</dbReference>
<comment type="caution">
    <text evidence="6">The sequence shown here is derived from an EMBL/GenBank/DDBJ whole genome shotgun (WGS) entry which is preliminary data.</text>
</comment>
<evidence type="ECO:0000259" key="4">
    <source>
        <dbReference type="Pfam" id="PF22255"/>
    </source>
</evidence>
<dbReference type="InterPro" id="IPR049354">
    <property type="entry name" value="GpP-like_N"/>
</dbReference>
<sequence>MPTPDSRYQRPSGDNAVSVLIGGRVHQQWTSYEIDSDLMIPADAWQVSLGLPKGEFPPLVEAGASVVVRVGRDTVLTGQIDEIADPIDKNSHTLSLSGRDGAAVLVDCSSPIFTAKQATLAEVVANVVKPLGISKIRIDAARSMTSEKINVEPGDTAWETLVHAAEANGLWPWFEPDGTLVIGGPDYNTPPVASLVMRREGKDNNVISLSRVRSMAERYSEFTVLGQRHGTATENGKHALKSTVRDPDVKIYRPKIIVDHEAENTEAARARGRKLLSDSRLKGFTLTAKVAGHRTSSGVLWQPGQRIHVISDAHGIDATFFLMARKFQGGRGQGTVTTLTLKEDKVWVLDAHPHKRKHRRGKNGSAGLEAVDVSK</sequence>
<organism evidence="6 7">
    <name type="scientific">Chromobacterium aquaticum</name>
    <dbReference type="NCBI Taxonomy" id="467180"/>
    <lineage>
        <taxon>Bacteria</taxon>
        <taxon>Pseudomonadati</taxon>
        <taxon>Pseudomonadota</taxon>
        <taxon>Betaproteobacteria</taxon>
        <taxon>Neisseriales</taxon>
        <taxon>Chromobacteriaceae</taxon>
        <taxon>Chromobacterium</taxon>
    </lineage>
</organism>
<dbReference type="EMBL" id="JBHSEK010000017">
    <property type="protein sequence ID" value="MFC4491795.1"/>
    <property type="molecule type" value="Genomic_DNA"/>
</dbReference>
<feature type="domain" description="Baseplate hub protein gp44-like N-terminal" evidence="2">
    <location>
        <begin position="17"/>
        <end position="100"/>
    </location>
</feature>
<dbReference type="InterPro" id="IPR026276">
    <property type="entry name" value="Baseplate_GpP"/>
</dbReference>
<accession>A0ABV8ZZD9</accession>
<proteinExistence type="predicted"/>
<dbReference type="Pfam" id="PF22630">
    <property type="entry name" value="NMB1110_3rd"/>
    <property type="match status" value="1"/>
</dbReference>
<dbReference type="RefSeq" id="WP_231462984.1">
    <property type="nucleotide sequence ID" value="NZ_JAJOHW010000089.1"/>
</dbReference>
<dbReference type="Pfam" id="PF21683">
    <property type="entry name" value="GpP-like_1st"/>
    <property type="match status" value="1"/>
</dbReference>
<evidence type="ECO:0000259" key="2">
    <source>
        <dbReference type="Pfam" id="PF21683"/>
    </source>
</evidence>
<dbReference type="Pfam" id="PF22255">
    <property type="entry name" value="Gp44-like_2nd"/>
    <property type="match status" value="1"/>
</dbReference>
<gene>
    <name evidence="6" type="ORF">ACFO0R_19465</name>
</gene>
<dbReference type="SUPFAM" id="SSF69279">
    <property type="entry name" value="Phage tail proteins"/>
    <property type="match status" value="2"/>
</dbReference>
<evidence type="ECO:0000313" key="7">
    <source>
        <dbReference type="Proteomes" id="UP001595999"/>
    </source>
</evidence>
<feature type="region of interest" description="Disordered" evidence="1">
    <location>
        <begin position="353"/>
        <end position="375"/>
    </location>
</feature>
<evidence type="ECO:0000259" key="3">
    <source>
        <dbReference type="Pfam" id="PF22174"/>
    </source>
</evidence>
<feature type="domain" description="Tail protein NMB1110-like third" evidence="5">
    <location>
        <begin position="218"/>
        <end position="276"/>
    </location>
</feature>
<evidence type="ECO:0000256" key="1">
    <source>
        <dbReference type="SAM" id="MobiDB-lite"/>
    </source>
</evidence>
<dbReference type="InterPro" id="IPR053981">
    <property type="entry name" value="Gp44/GpP-like_2nd"/>
</dbReference>
<feature type="domain" description="Tail protein NMB1110-like C-terminal" evidence="3">
    <location>
        <begin position="278"/>
        <end position="346"/>
    </location>
</feature>
<dbReference type="Proteomes" id="UP001595999">
    <property type="component" value="Unassembled WGS sequence"/>
</dbReference>